<evidence type="ECO:0000313" key="3">
    <source>
        <dbReference type="Proteomes" id="UP000315400"/>
    </source>
</evidence>
<protein>
    <submittedName>
        <fullName evidence="2">Uncharacterized protein</fullName>
    </submittedName>
</protein>
<dbReference type="AlphaFoldDB" id="A0A540V7R7"/>
<evidence type="ECO:0000313" key="2">
    <source>
        <dbReference type="EMBL" id="TQE92824.1"/>
    </source>
</evidence>
<feature type="non-terminal residue" evidence="2">
    <location>
        <position position="70"/>
    </location>
</feature>
<dbReference type="EMBL" id="VIFK01000553">
    <property type="protein sequence ID" value="TQE92824.1"/>
    <property type="molecule type" value="Genomic_DNA"/>
</dbReference>
<dbReference type="Proteomes" id="UP000315400">
    <property type="component" value="Unassembled WGS sequence"/>
</dbReference>
<evidence type="ECO:0000256" key="1">
    <source>
        <dbReference type="SAM" id="MobiDB-lite"/>
    </source>
</evidence>
<accession>A0A540V7R7</accession>
<sequence>MGIPGEAHDRAEAREKALRDEVTLLAIAREEGIEKGREEGREEATSKTAEDISEQIRPEPPLFLRAYQPH</sequence>
<organism evidence="2 3">
    <name type="scientific">Spiribacter salinus</name>
    <dbReference type="NCBI Taxonomy" id="1335746"/>
    <lineage>
        <taxon>Bacteria</taxon>
        <taxon>Pseudomonadati</taxon>
        <taxon>Pseudomonadota</taxon>
        <taxon>Gammaproteobacteria</taxon>
        <taxon>Chromatiales</taxon>
        <taxon>Ectothiorhodospiraceae</taxon>
        <taxon>Spiribacter</taxon>
    </lineage>
</organism>
<feature type="compositionally biased region" description="Basic and acidic residues" evidence="1">
    <location>
        <begin position="30"/>
        <end position="57"/>
    </location>
</feature>
<name>A0A540V7R7_9GAMM</name>
<comment type="caution">
    <text evidence="2">The sequence shown here is derived from an EMBL/GenBank/DDBJ whole genome shotgun (WGS) entry which is preliminary data.</text>
</comment>
<proteinExistence type="predicted"/>
<reference evidence="2 3" key="1">
    <citation type="submission" date="2019-06" db="EMBL/GenBank/DDBJ databases">
        <title>Metagenome assembled Genome of Spiribacter salinus SL48-SHIP from the microbial mat of Salt Lake 48 (Novosibirsk region, Russia).</title>
        <authorList>
            <person name="Shipova A."/>
            <person name="Rozanov A.S."/>
            <person name="Bryanskaya A.V."/>
            <person name="Peltek S.E."/>
        </authorList>
    </citation>
    <scope>NUCLEOTIDE SEQUENCE [LARGE SCALE GENOMIC DNA]</scope>
    <source>
        <strain evidence="2">SL48-SHIP-2</strain>
    </source>
</reference>
<gene>
    <name evidence="2" type="ORF">FKY71_19025</name>
</gene>
<feature type="region of interest" description="Disordered" evidence="1">
    <location>
        <begin position="30"/>
        <end position="70"/>
    </location>
</feature>